<accession>A0A410MBU4</accession>
<gene>
    <name evidence="1" type="ORF">HLI_07915</name>
</gene>
<evidence type="ECO:0000313" key="1">
    <source>
        <dbReference type="EMBL" id="QAS52158.1"/>
    </source>
</evidence>
<protein>
    <submittedName>
        <fullName evidence="1">Uncharacterized protein</fullName>
    </submittedName>
</protein>
<dbReference type="Proteomes" id="UP000287756">
    <property type="component" value="Chromosome"/>
</dbReference>
<sequence>MEVLKLVGSDQGACAFDSTSSSAYPLEVLSKPFAVAKGRHLKGLLKLVGGDQGACAFDSSSSSAYPLEVLSKPFAVAKDRHFKGLLKLVGGDQGASAFDSRLESIMFTKFYLWNINNSQKYVCIKG</sequence>
<evidence type="ECO:0000313" key="2">
    <source>
        <dbReference type="Proteomes" id="UP000287756"/>
    </source>
</evidence>
<dbReference type="AlphaFoldDB" id="A0A410MBU4"/>
<name>A0A410MBU4_9BACI</name>
<proteinExistence type="predicted"/>
<dbReference type="EMBL" id="CP026118">
    <property type="protein sequence ID" value="QAS52158.1"/>
    <property type="molecule type" value="Genomic_DNA"/>
</dbReference>
<reference evidence="1 2" key="1">
    <citation type="submission" date="2018-01" db="EMBL/GenBank/DDBJ databases">
        <title>The whole genome sequencing and assembly of Halobacillus litoralis ERB031 strain.</title>
        <authorList>
            <person name="Lee S.-J."/>
            <person name="Park M.-K."/>
            <person name="Kim J.-Y."/>
            <person name="Lee Y.-J."/>
            <person name="Yi H."/>
            <person name="Bahn Y.-S."/>
            <person name="Kim J.F."/>
            <person name="Lee D.-W."/>
        </authorList>
    </citation>
    <scope>NUCLEOTIDE SEQUENCE [LARGE SCALE GENOMIC DNA]</scope>
    <source>
        <strain evidence="1 2">ERB 031</strain>
    </source>
</reference>
<organism evidence="1 2">
    <name type="scientific">Halobacillus litoralis</name>
    <dbReference type="NCBI Taxonomy" id="45668"/>
    <lineage>
        <taxon>Bacteria</taxon>
        <taxon>Bacillati</taxon>
        <taxon>Bacillota</taxon>
        <taxon>Bacilli</taxon>
        <taxon>Bacillales</taxon>
        <taxon>Bacillaceae</taxon>
        <taxon>Halobacillus</taxon>
    </lineage>
</organism>
<dbReference type="KEGG" id="hli:HLI_07915"/>